<comment type="function">
    <text evidence="16">Removal of H(2)O(2), oxidation of toxic reductants, biosynthesis and degradation of lignin, suberization, auxin catabolism, response to environmental stresses such as wounding, pathogen attack and oxidative stress.</text>
</comment>
<feature type="active site" description="Proton acceptor" evidence="11">
    <location>
        <position position="215"/>
    </location>
</feature>
<dbReference type="PRINTS" id="PR00461">
    <property type="entry name" value="PLPEROXIDASE"/>
</dbReference>
<feature type="disulfide bond" evidence="15">
    <location>
        <begin position="184"/>
        <end position="265"/>
    </location>
</feature>
<feature type="binding site" evidence="13">
    <location>
        <position position="225"/>
    </location>
    <ligand>
        <name>Ca(2+)</name>
        <dbReference type="ChEBI" id="CHEBI:29108"/>
        <label>1</label>
    </ligand>
</feature>
<dbReference type="Gene3D" id="1.10.520.10">
    <property type="match status" value="1"/>
</dbReference>
<evidence type="ECO:0000256" key="3">
    <source>
        <dbReference type="ARBA" id="ARBA00022617"/>
    </source>
</evidence>
<keyword evidence="20" id="KW-1185">Reference proteome</keyword>
<evidence type="ECO:0000256" key="8">
    <source>
        <dbReference type="ARBA" id="ARBA00023157"/>
    </source>
</evidence>
<comment type="cofactor">
    <cofactor evidence="16">
        <name>heme b</name>
        <dbReference type="ChEBI" id="CHEBI:60344"/>
    </cofactor>
    <text evidence="16">Binds 1 heme b (iron(II)-protoporphyrin IX) group per subunit.</text>
</comment>
<evidence type="ECO:0000313" key="20">
    <source>
        <dbReference type="Proteomes" id="UP000734854"/>
    </source>
</evidence>
<dbReference type="PRINTS" id="PR00458">
    <property type="entry name" value="PEROXIDASE"/>
</dbReference>
<dbReference type="FunFam" id="1.10.520.10:FF:000009">
    <property type="entry name" value="Peroxidase"/>
    <property type="match status" value="1"/>
</dbReference>
<keyword evidence="16" id="KW-0964">Secreted</keyword>
<evidence type="ECO:0000256" key="5">
    <source>
        <dbReference type="ARBA" id="ARBA00022837"/>
    </source>
</evidence>
<feature type="domain" description="Plant heme peroxidase family profile" evidence="18">
    <location>
        <begin position="174"/>
        <end position="365"/>
    </location>
</feature>
<dbReference type="GO" id="GO:0005576">
    <property type="term" value="C:extracellular region"/>
    <property type="evidence" value="ECO:0007669"/>
    <property type="project" value="UniProtKB-SubCell"/>
</dbReference>
<keyword evidence="10 16" id="KW-0376">Hydrogen peroxide</keyword>
<protein>
    <recommendedName>
        <fullName evidence="16">Peroxidase</fullName>
        <ecNumber evidence="16">1.11.1.7</ecNumber>
    </recommendedName>
</protein>
<evidence type="ECO:0000256" key="11">
    <source>
        <dbReference type="PIRSR" id="PIRSR600823-1"/>
    </source>
</evidence>
<proteinExistence type="inferred from homology"/>
<keyword evidence="17" id="KW-0812">Transmembrane</keyword>
<keyword evidence="9" id="KW-0325">Glycoprotein</keyword>
<dbReference type="InterPro" id="IPR010255">
    <property type="entry name" value="Haem_peroxidase_sf"/>
</dbReference>
<dbReference type="Pfam" id="PF00141">
    <property type="entry name" value="peroxidase"/>
    <property type="match status" value="1"/>
</dbReference>
<comment type="catalytic activity">
    <reaction evidence="1 16">
        <text>2 a phenolic donor + H2O2 = 2 a phenolic radical donor + 2 H2O</text>
        <dbReference type="Rhea" id="RHEA:56136"/>
        <dbReference type="ChEBI" id="CHEBI:15377"/>
        <dbReference type="ChEBI" id="CHEBI:16240"/>
        <dbReference type="ChEBI" id="CHEBI:139520"/>
        <dbReference type="ChEBI" id="CHEBI:139521"/>
        <dbReference type="EC" id="1.11.1.7"/>
    </reaction>
</comment>
<dbReference type="AlphaFoldDB" id="A0A8J5BL79"/>
<name>A0A8J5BL79_ZINOF</name>
<dbReference type="GO" id="GO:0006979">
    <property type="term" value="P:response to oxidative stress"/>
    <property type="evidence" value="ECO:0007669"/>
    <property type="project" value="UniProtKB-UniRule"/>
</dbReference>
<evidence type="ECO:0000256" key="17">
    <source>
        <dbReference type="SAM" id="Phobius"/>
    </source>
</evidence>
<dbReference type="InterPro" id="IPR002016">
    <property type="entry name" value="Haem_peroxidase"/>
</dbReference>
<keyword evidence="2 16" id="KW-0575">Peroxidase</keyword>
<comment type="caution">
    <text evidence="19">The sequence shown here is derived from an EMBL/GenBank/DDBJ whole genome shotgun (WGS) entry which is preliminary data.</text>
</comment>
<evidence type="ECO:0000256" key="4">
    <source>
        <dbReference type="ARBA" id="ARBA00022723"/>
    </source>
</evidence>
<feature type="site" description="Transition state stabilizer" evidence="14">
    <location>
        <position position="211"/>
    </location>
</feature>
<evidence type="ECO:0000256" key="12">
    <source>
        <dbReference type="PIRSR" id="PIRSR600823-2"/>
    </source>
</evidence>
<dbReference type="Proteomes" id="UP000734854">
    <property type="component" value="Unassembled WGS sequence"/>
</dbReference>
<sequence length="378" mass="41090">MPRSRIQMGYSGEDAKSRIHTGFLVRMPRSRIQMGYSDEDAKSRIHMGFSIRMPMLGIQMGYSGEDAKSRIHTGFSVRMPRSGIQMGYSSEDAKSGIHTGFSVKMPRSGIQMGHSGEDAQVRDSDKFLGKSTLKMKRELLLFPNGFLFLLVLSSCIAFLPCPSQAYNYPPIVNGLSFSYYKSTCPQVELLVRSYLKEAFKKNIGLAAGLLRLHFHDCFVQGCDGSILLDGSAGGPSEKQAPPNLTLRPAAFNAINEIQAIVTKACGSVVSCSDIAALSARDSVSWVCRKLLSSSTQCSPMGSGGPDYLVPLGRRDGLTFATMATVLKFLPSPNSNVSFLIISRAGPGCLKALGKTISYAPILSFHQNLNNVFSRVVKN</sequence>
<dbReference type="EC" id="1.11.1.7" evidence="16"/>
<evidence type="ECO:0000256" key="6">
    <source>
        <dbReference type="ARBA" id="ARBA00023002"/>
    </source>
</evidence>
<comment type="cofactor">
    <cofactor evidence="13 16">
        <name>Ca(2+)</name>
        <dbReference type="ChEBI" id="CHEBI:29108"/>
    </cofactor>
    <text evidence="13 16">Binds 2 calcium ions per subunit.</text>
</comment>
<keyword evidence="17" id="KW-0472">Membrane</keyword>
<feature type="transmembrane region" description="Helical" evidence="17">
    <location>
        <begin position="139"/>
        <end position="159"/>
    </location>
</feature>
<comment type="subcellular location">
    <subcellularLocation>
        <location evidence="16">Secreted</location>
    </subcellularLocation>
</comment>
<evidence type="ECO:0000313" key="19">
    <source>
        <dbReference type="EMBL" id="KAG6474193.1"/>
    </source>
</evidence>
<gene>
    <name evidence="19" type="ORF">ZIOFF_068117</name>
</gene>
<feature type="disulfide bond" evidence="15">
    <location>
        <begin position="217"/>
        <end position="222"/>
    </location>
</feature>
<feature type="binding site" evidence="12">
    <location>
        <position position="330"/>
    </location>
    <ligand>
        <name>substrate</name>
    </ligand>
</feature>
<dbReference type="GO" id="GO:0046872">
    <property type="term" value="F:metal ion binding"/>
    <property type="evidence" value="ECO:0007669"/>
    <property type="project" value="UniProtKB-UniRule"/>
</dbReference>
<dbReference type="GO" id="GO:0042744">
    <property type="term" value="P:hydrogen peroxide catabolic process"/>
    <property type="evidence" value="ECO:0007669"/>
    <property type="project" value="UniProtKB-KW"/>
</dbReference>
<evidence type="ECO:0000256" key="2">
    <source>
        <dbReference type="ARBA" id="ARBA00022559"/>
    </source>
</evidence>
<dbReference type="GO" id="GO:0140825">
    <property type="term" value="F:lactoperoxidase activity"/>
    <property type="evidence" value="ECO:0007669"/>
    <property type="project" value="UniProtKB-EC"/>
</dbReference>
<dbReference type="InterPro" id="IPR000823">
    <property type="entry name" value="Peroxidase_pln"/>
</dbReference>
<feature type="binding site" evidence="13">
    <location>
        <position position="221"/>
    </location>
    <ligand>
        <name>Ca(2+)</name>
        <dbReference type="ChEBI" id="CHEBI:29108"/>
        <label>1</label>
    </ligand>
</feature>
<feature type="binding site" evidence="13">
    <location>
        <position position="223"/>
    </location>
    <ligand>
        <name>Ca(2+)</name>
        <dbReference type="ChEBI" id="CHEBI:29108"/>
        <label>1</label>
    </ligand>
</feature>
<dbReference type="PROSITE" id="PS00436">
    <property type="entry name" value="PEROXIDASE_2"/>
    <property type="match status" value="1"/>
</dbReference>
<dbReference type="PROSITE" id="PS50873">
    <property type="entry name" value="PEROXIDASE_4"/>
    <property type="match status" value="1"/>
</dbReference>
<keyword evidence="6 16" id="KW-0560">Oxidoreductase</keyword>
<keyword evidence="3 16" id="KW-0349">Heme</keyword>
<keyword evidence="17" id="KW-1133">Transmembrane helix</keyword>
<evidence type="ECO:0000259" key="18">
    <source>
        <dbReference type="PROSITE" id="PS50873"/>
    </source>
</evidence>
<organism evidence="19 20">
    <name type="scientific">Zingiber officinale</name>
    <name type="common">Ginger</name>
    <name type="synonym">Amomum zingiber</name>
    <dbReference type="NCBI Taxonomy" id="94328"/>
    <lineage>
        <taxon>Eukaryota</taxon>
        <taxon>Viridiplantae</taxon>
        <taxon>Streptophyta</taxon>
        <taxon>Embryophyta</taxon>
        <taxon>Tracheophyta</taxon>
        <taxon>Spermatophyta</taxon>
        <taxon>Magnoliopsida</taxon>
        <taxon>Liliopsida</taxon>
        <taxon>Zingiberales</taxon>
        <taxon>Zingiberaceae</taxon>
        <taxon>Zingiber</taxon>
    </lineage>
</organism>
<evidence type="ECO:0000256" key="10">
    <source>
        <dbReference type="ARBA" id="ARBA00023324"/>
    </source>
</evidence>
<feature type="binding site" evidence="13">
    <location>
        <position position="237"/>
    </location>
    <ligand>
        <name>Ca(2+)</name>
        <dbReference type="ChEBI" id="CHEBI:29108"/>
        <label>1</label>
    </ligand>
</feature>
<dbReference type="SUPFAM" id="SSF48113">
    <property type="entry name" value="Heme-dependent peroxidases"/>
    <property type="match status" value="1"/>
</dbReference>
<reference evidence="19 20" key="1">
    <citation type="submission" date="2020-08" db="EMBL/GenBank/DDBJ databases">
        <title>Plant Genome Project.</title>
        <authorList>
            <person name="Zhang R.-G."/>
        </authorList>
    </citation>
    <scope>NUCLEOTIDE SEQUENCE [LARGE SCALE GENOMIC DNA]</scope>
    <source>
        <tissue evidence="19">Rhizome</tissue>
    </source>
</reference>
<dbReference type="PANTHER" id="PTHR31235">
    <property type="entry name" value="PEROXIDASE 25-RELATED"/>
    <property type="match status" value="1"/>
</dbReference>
<evidence type="ECO:0000256" key="15">
    <source>
        <dbReference type="PIRSR" id="PIRSR600823-5"/>
    </source>
</evidence>
<dbReference type="GO" id="GO:0020037">
    <property type="term" value="F:heme binding"/>
    <property type="evidence" value="ECO:0007669"/>
    <property type="project" value="UniProtKB-UniRule"/>
</dbReference>
<dbReference type="EMBL" id="JACMSC010000019">
    <property type="protein sequence ID" value="KAG6474193.1"/>
    <property type="molecule type" value="Genomic_DNA"/>
</dbReference>
<dbReference type="InterPro" id="IPR019794">
    <property type="entry name" value="Peroxidases_AS"/>
</dbReference>
<keyword evidence="4 13" id="KW-0479">Metal-binding</keyword>
<evidence type="ECO:0000256" key="13">
    <source>
        <dbReference type="PIRSR" id="PIRSR600823-3"/>
    </source>
</evidence>
<keyword evidence="7 16" id="KW-0408">Iron</keyword>
<evidence type="ECO:0000256" key="9">
    <source>
        <dbReference type="ARBA" id="ARBA00023180"/>
    </source>
</evidence>
<evidence type="ECO:0000256" key="7">
    <source>
        <dbReference type="ARBA" id="ARBA00023004"/>
    </source>
</evidence>
<evidence type="ECO:0000256" key="14">
    <source>
        <dbReference type="PIRSR" id="PIRSR600823-4"/>
    </source>
</evidence>
<keyword evidence="5 13" id="KW-0106">Calcium</keyword>
<feature type="binding site" evidence="13">
    <location>
        <position position="216"/>
    </location>
    <ligand>
        <name>Ca(2+)</name>
        <dbReference type="ChEBI" id="CHEBI:29108"/>
        <label>1</label>
    </ligand>
</feature>
<evidence type="ECO:0000256" key="1">
    <source>
        <dbReference type="ARBA" id="ARBA00000189"/>
    </source>
</evidence>
<feature type="binding site" evidence="13">
    <location>
        <position position="219"/>
    </location>
    <ligand>
        <name>Ca(2+)</name>
        <dbReference type="ChEBI" id="CHEBI:29108"/>
        <label>1</label>
    </ligand>
</feature>
<accession>A0A8J5BL79</accession>
<keyword evidence="8 15" id="KW-1015">Disulfide bond</keyword>
<evidence type="ECO:0000256" key="16">
    <source>
        <dbReference type="RuleBase" id="RU362060"/>
    </source>
</evidence>
<comment type="similarity">
    <text evidence="16">Belongs to the peroxidase family. Classical plant (class III) peroxidase subfamily.</text>
</comment>